<feature type="transmembrane region" description="Helical" evidence="6">
    <location>
        <begin position="12"/>
        <end position="34"/>
    </location>
</feature>
<accession>A0A1X7SPC5</accession>
<evidence type="ECO:0000313" key="7">
    <source>
        <dbReference type="EnsemblMetazoa" id="Aqu2.1.03932_001"/>
    </source>
</evidence>
<keyword evidence="4 6" id="KW-1133">Transmembrane helix</keyword>
<evidence type="ECO:0000256" key="5">
    <source>
        <dbReference type="ARBA" id="ARBA00023136"/>
    </source>
</evidence>
<reference evidence="7" key="1">
    <citation type="submission" date="2017-05" db="UniProtKB">
        <authorList>
            <consortium name="EnsemblMetazoa"/>
        </authorList>
    </citation>
    <scope>IDENTIFICATION</scope>
</reference>
<dbReference type="InParanoid" id="A0A1X7SPC5"/>
<comment type="similarity">
    <text evidence="2">Belongs to the TMEM144 family.</text>
</comment>
<sequence length="67" mass="7434">GWFVANENLSLAVSFPIITAGPGFISSAWGILLYREIKCVKFTKSVAENYIKIIFKNIKSSLAIQIL</sequence>
<evidence type="ECO:0000256" key="1">
    <source>
        <dbReference type="ARBA" id="ARBA00004141"/>
    </source>
</evidence>
<dbReference type="AlphaFoldDB" id="A0A1X7SPC5"/>
<dbReference type="Pfam" id="PF07857">
    <property type="entry name" value="TMEM144"/>
    <property type="match status" value="1"/>
</dbReference>
<dbReference type="EnsemblMetazoa" id="Aqu2.1.03932_001">
    <property type="protein sequence ID" value="Aqu2.1.03932_001"/>
    <property type="gene ID" value="Aqu2.1.03932"/>
</dbReference>
<dbReference type="InterPro" id="IPR010651">
    <property type="entry name" value="Sugar_transport"/>
</dbReference>
<dbReference type="GO" id="GO:0016020">
    <property type="term" value="C:membrane"/>
    <property type="evidence" value="ECO:0007669"/>
    <property type="project" value="UniProtKB-SubCell"/>
</dbReference>
<evidence type="ECO:0000256" key="4">
    <source>
        <dbReference type="ARBA" id="ARBA00022989"/>
    </source>
</evidence>
<dbReference type="GO" id="GO:0015144">
    <property type="term" value="F:carbohydrate transmembrane transporter activity"/>
    <property type="evidence" value="ECO:0007669"/>
    <property type="project" value="InterPro"/>
</dbReference>
<keyword evidence="5 6" id="KW-0472">Membrane</keyword>
<keyword evidence="3 6" id="KW-0812">Transmembrane</keyword>
<evidence type="ECO:0000256" key="6">
    <source>
        <dbReference type="SAM" id="Phobius"/>
    </source>
</evidence>
<comment type="subcellular location">
    <subcellularLocation>
        <location evidence="1">Membrane</location>
        <topology evidence="1">Multi-pass membrane protein</topology>
    </subcellularLocation>
</comment>
<protein>
    <submittedName>
        <fullName evidence="7">Uncharacterized protein</fullName>
    </submittedName>
</protein>
<organism evidence="7">
    <name type="scientific">Amphimedon queenslandica</name>
    <name type="common">Sponge</name>
    <dbReference type="NCBI Taxonomy" id="400682"/>
    <lineage>
        <taxon>Eukaryota</taxon>
        <taxon>Metazoa</taxon>
        <taxon>Porifera</taxon>
        <taxon>Demospongiae</taxon>
        <taxon>Heteroscleromorpha</taxon>
        <taxon>Haplosclerida</taxon>
        <taxon>Niphatidae</taxon>
        <taxon>Amphimedon</taxon>
    </lineage>
</organism>
<dbReference type="PANTHER" id="PTHR16119:SF17">
    <property type="entry name" value="TRANSMEMBRANE PROTEIN 144"/>
    <property type="match status" value="1"/>
</dbReference>
<evidence type="ECO:0000256" key="3">
    <source>
        <dbReference type="ARBA" id="ARBA00022692"/>
    </source>
</evidence>
<dbReference type="PANTHER" id="PTHR16119">
    <property type="entry name" value="TRANSMEMBRANE PROTEIN 144"/>
    <property type="match status" value="1"/>
</dbReference>
<proteinExistence type="inferred from homology"/>
<evidence type="ECO:0000256" key="2">
    <source>
        <dbReference type="ARBA" id="ARBA00005731"/>
    </source>
</evidence>
<dbReference type="InterPro" id="IPR012435">
    <property type="entry name" value="TMEM144"/>
</dbReference>
<name>A0A1X7SPC5_AMPQE</name>